<dbReference type="EMBL" id="JAABOP010000001">
    <property type="protein sequence ID" value="NER09381.1"/>
    <property type="molecule type" value="Genomic_DNA"/>
</dbReference>
<keyword evidence="2" id="KW-1185">Reference proteome</keyword>
<comment type="caution">
    <text evidence="1">The sequence shown here is derived from an EMBL/GenBank/DDBJ whole genome shotgun (WGS) entry which is preliminary data.</text>
</comment>
<dbReference type="RefSeq" id="WP_163691437.1">
    <property type="nucleotide sequence ID" value="NZ_FXTW01000001.1"/>
</dbReference>
<evidence type="ECO:0000313" key="2">
    <source>
        <dbReference type="Proteomes" id="UP000468443"/>
    </source>
</evidence>
<name>A0A6P0U801_9FLAO</name>
<evidence type="ECO:0000313" key="1">
    <source>
        <dbReference type="EMBL" id="NER09381.1"/>
    </source>
</evidence>
<protein>
    <recommendedName>
        <fullName evidence="3">STAS/SEC14 domain-containing protein</fullName>
    </recommendedName>
</protein>
<proteinExistence type="predicted"/>
<sequence length="125" mass="14802">MPFRTIWEERGIKWEFYGHVTSAEIEKANETFFSDPRSEKAKYQIVHTLETEGVEWRPMEMVEITMNDVQASRSGMQLKLAYIADNERIREKIEKYVAMSKNLNSEWQFKGFRDEVSAREWISAG</sequence>
<accession>A0A6P0U801</accession>
<organism evidence="1 2">
    <name type="scientific">Muriicola jejuensis</name>
    <dbReference type="NCBI Taxonomy" id="504488"/>
    <lineage>
        <taxon>Bacteria</taxon>
        <taxon>Pseudomonadati</taxon>
        <taxon>Bacteroidota</taxon>
        <taxon>Flavobacteriia</taxon>
        <taxon>Flavobacteriales</taxon>
        <taxon>Flavobacteriaceae</taxon>
        <taxon>Muriicola</taxon>
    </lineage>
</organism>
<evidence type="ECO:0008006" key="3">
    <source>
        <dbReference type="Google" id="ProtNLM"/>
    </source>
</evidence>
<dbReference type="AlphaFoldDB" id="A0A6P0U801"/>
<gene>
    <name evidence="1" type="ORF">GWK09_02535</name>
</gene>
<reference evidence="1 2" key="1">
    <citation type="submission" date="2020-01" db="EMBL/GenBank/DDBJ databases">
        <title>Muriicola jejuensis KCTC 22299.</title>
        <authorList>
            <person name="Wang G."/>
        </authorList>
    </citation>
    <scope>NUCLEOTIDE SEQUENCE [LARGE SCALE GENOMIC DNA]</scope>
    <source>
        <strain evidence="1 2">KCTC 22299</strain>
    </source>
</reference>
<dbReference type="Proteomes" id="UP000468443">
    <property type="component" value="Unassembled WGS sequence"/>
</dbReference>